<protein>
    <recommendedName>
        <fullName evidence="3">DUF3139 domain-containing protein</fullName>
    </recommendedName>
</protein>
<proteinExistence type="predicted"/>
<evidence type="ECO:0000313" key="1">
    <source>
        <dbReference type="EMBL" id="PEQ00053.1"/>
    </source>
</evidence>
<evidence type="ECO:0008006" key="3">
    <source>
        <dbReference type="Google" id="ProtNLM"/>
    </source>
</evidence>
<dbReference type="EMBL" id="NUBY01000137">
    <property type="protein sequence ID" value="PEQ00053.1"/>
    <property type="molecule type" value="Genomic_DNA"/>
</dbReference>
<evidence type="ECO:0000313" key="2">
    <source>
        <dbReference type="Proteomes" id="UP000220841"/>
    </source>
</evidence>
<dbReference type="RefSeq" id="WP_098227273.1">
    <property type="nucleotide sequence ID" value="NZ_NUBY01000137.1"/>
</dbReference>
<accession>A0A2A8HA25</accession>
<reference evidence="1 2" key="1">
    <citation type="submission" date="2017-09" db="EMBL/GenBank/DDBJ databases">
        <title>Large-scale bioinformatics analysis of Bacillus genomes uncovers conserved roles of natural products in bacterial physiology.</title>
        <authorList>
            <consortium name="Agbiome Team Llc"/>
            <person name="Bleich R.M."/>
            <person name="Grubbs K.J."/>
            <person name="Santa Maria K.C."/>
            <person name="Allen S.E."/>
            <person name="Farag S."/>
            <person name="Shank E.A."/>
            <person name="Bowers A."/>
        </authorList>
    </citation>
    <scope>NUCLEOTIDE SEQUENCE [LARGE SCALE GENOMIC DNA]</scope>
    <source>
        <strain evidence="1 2">AFS021349</strain>
    </source>
</reference>
<gene>
    <name evidence="1" type="ORF">CN585_23255</name>
</gene>
<sequence length="66" mass="7840">MSQKMIVLLVIAGLIASYEIYKYSTSKYHINKYVEKQGIKQEDTSVQEFKRNWKLGKYIHRISVKD</sequence>
<comment type="caution">
    <text evidence="1">The sequence shown here is derived from an EMBL/GenBank/DDBJ whole genome shotgun (WGS) entry which is preliminary data.</text>
</comment>
<dbReference type="AlphaFoldDB" id="A0A2A8HA25"/>
<dbReference type="Proteomes" id="UP000220841">
    <property type="component" value="Unassembled WGS sequence"/>
</dbReference>
<name>A0A2A8HA25_9BACI</name>
<organism evidence="1 2">
    <name type="scientific">Bacillus toyonensis</name>
    <dbReference type="NCBI Taxonomy" id="155322"/>
    <lineage>
        <taxon>Bacteria</taxon>
        <taxon>Bacillati</taxon>
        <taxon>Bacillota</taxon>
        <taxon>Bacilli</taxon>
        <taxon>Bacillales</taxon>
        <taxon>Bacillaceae</taxon>
        <taxon>Bacillus</taxon>
        <taxon>Bacillus cereus group</taxon>
    </lineage>
</organism>